<dbReference type="GO" id="GO:0005739">
    <property type="term" value="C:mitochondrion"/>
    <property type="evidence" value="ECO:0007669"/>
    <property type="project" value="TreeGrafter"/>
</dbReference>
<dbReference type="PANTHER" id="PTHR13799">
    <property type="entry name" value="NGG1 INTERACTING FACTOR 3"/>
    <property type="match status" value="1"/>
</dbReference>
<sequence>MAASNNYSSPSFTSSVVDAMKKHYPEELADRRWDNVGLLLGNIETPESRQPKNPVVLLTNDLTYAVADEAIQKNASVIVSYHPFIFSGLKSITTNDPQQATLLRLAAHGIAVYCPHTAIDAAPNGLNAWLGDIVSGGPASSSSATPTERAVITPLAAAPPGFEGSGYGLLCTFRQPESLKAIIRRVAERVDMRHVMVASPDPARVSTARVDAVAVCAGSGWDVVKGAKADVIVTGEMSHHNALKAVQEGKTVITVFHSNSERGYLKEVMKPLLEGELKQKEAGVQVLVSEADRDPFDIIDVREL</sequence>
<dbReference type="RefSeq" id="XP_038742287.1">
    <property type="nucleotide sequence ID" value="XM_038892404.1"/>
</dbReference>
<dbReference type="PANTHER" id="PTHR13799:SF13">
    <property type="entry name" value="NIF3-LIKE PROTEIN 1"/>
    <property type="match status" value="1"/>
</dbReference>
<reference evidence="3" key="1">
    <citation type="submission" date="2020-03" db="EMBL/GenBank/DDBJ databases">
        <authorList>
            <person name="He L."/>
        </authorList>
    </citation>
    <scope>NUCLEOTIDE SEQUENCE</scope>
    <source>
        <strain evidence="3">CkLH20</strain>
    </source>
</reference>
<evidence type="ECO:0008006" key="5">
    <source>
        <dbReference type="Google" id="ProtNLM"/>
    </source>
</evidence>
<reference evidence="3" key="2">
    <citation type="submission" date="2020-11" db="EMBL/GenBank/DDBJ databases">
        <title>Whole genome sequencing of Colletotrichum sp.</title>
        <authorList>
            <person name="Li H."/>
        </authorList>
    </citation>
    <scope>NUCLEOTIDE SEQUENCE</scope>
    <source>
        <strain evidence="3">CkLH20</strain>
    </source>
</reference>
<comment type="caution">
    <text evidence="3">The sequence shown here is derived from an EMBL/GenBank/DDBJ whole genome shotgun (WGS) entry which is preliminary data.</text>
</comment>
<evidence type="ECO:0000313" key="3">
    <source>
        <dbReference type="EMBL" id="KAF9872826.1"/>
    </source>
</evidence>
<dbReference type="EMBL" id="JAATWM020000035">
    <property type="protein sequence ID" value="KAF9872826.1"/>
    <property type="molecule type" value="Genomic_DNA"/>
</dbReference>
<evidence type="ECO:0000256" key="2">
    <source>
        <dbReference type="PIRSR" id="PIRSR602678-1"/>
    </source>
</evidence>
<feature type="binding site" evidence="2">
    <location>
        <position position="257"/>
    </location>
    <ligand>
        <name>a divalent metal cation</name>
        <dbReference type="ChEBI" id="CHEBI:60240"/>
        <label>1</label>
    </ligand>
</feature>
<dbReference type="InterPro" id="IPR002678">
    <property type="entry name" value="DUF34/NIF3"/>
</dbReference>
<dbReference type="OrthoDB" id="3345469at2759"/>
<dbReference type="GeneID" id="62165478"/>
<dbReference type="FunFam" id="3.40.1390.30:FF:000001">
    <property type="entry name" value="GTP cyclohydrolase 1 type 2"/>
    <property type="match status" value="1"/>
</dbReference>
<proteinExistence type="inferred from homology"/>
<dbReference type="NCBIfam" id="TIGR00486">
    <property type="entry name" value="YbgI_SA1388"/>
    <property type="match status" value="1"/>
</dbReference>
<dbReference type="Pfam" id="PF01784">
    <property type="entry name" value="DUF34_NIF3"/>
    <property type="match status" value="1"/>
</dbReference>
<dbReference type="GO" id="GO:0046872">
    <property type="term" value="F:metal ion binding"/>
    <property type="evidence" value="ECO:0007669"/>
    <property type="project" value="UniProtKB-KW"/>
</dbReference>
<dbReference type="Gene3D" id="3.40.1390.30">
    <property type="entry name" value="NIF3 (NGG1p interacting factor 3)-like"/>
    <property type="match status" value="1"/>
</dbReference>
<dbReference type="SUPFAM" id="SSF102705">
    <property type="entry name" value="NIF3 (NGG1p interacting factor 3)-like"/>
    <property type="match status" value="1"/>
</dbReference>
<comment type="similarity">
    <text evidence="1">Belongs to the GTP cyclohydrolase I type 2/NIF3 family.</text>
</comment>
<gene>
    <name evidence="3" type="ORF">CkaCkLH20_09689</name>
</gene>
<dbReference type="AlphaFoldDB" id="A0A9P6I2J0"/>
<dbReference type="InterPro" id="IPR036069">
    <property type="entry name" value="DUF34/NIF3_sf"/>
</dbReference>
<organism evidence="3 4">
    <name type="scientific">Colletotrichum karsti</name>
    <dbReference type="NCBI Taxonomy" id="1095194"/>
    <lineage>
        <taxon>Eukaryota</taxon>
        <taxon>Fungi</taxon>
        <taxon>Dikarya</taxon>
        <taxon>Ascomycota</taxon>
        <taxon>Pezizomycotina</taxon>
        <taxon>Sordariomycetes</taxon>
        <taxon>Hypocreomycetidae</taxon>
        <taxon>Glomerellales</taxon>
        <taxon>Glomerellaceae</taxon>
        <taxon>Colletotrichum</taxon>
        <taxon>Colletotrichum boninense species complex</taxon>
    </lineage>
</organism>
<feature type="binding site" evidence="2">
    <location>
        <position position="82"/>
    </location>
    <ligand>
        <name>a divalent metal cation</name>
        <dbReference type="ChEBI" id="CHEBI:60240"/>
        <label>1</label>
    </ligand>
</feature>
<evidence type="ECO:0000256" key="1">
    <source>
        <dbReference type="ARBA" id="ARBA00006964"/>
    </source>
</evidence>
<feature type="binding site" evidence="2">
    <location>
        <position position="120"/>
    </location>
    <ligand>
        <name>a divalent metal cation</name>
        <dbReference type="ChEBI" id="CHEBI:60240"/>
        <label>1</label>
    </ligand>
</feature>
<protein>
    <recommendedName>
        <fullName evidence="5">Protein NIF3-like protein</fullName>
    </recommendedName>
</protein>
<accession>A0A9P6I2J0</accession>
<evidence type="ECO:0000313" key="4">
    <source>
        <dbReference type="Proteomes" id="UP000781932"/>
    </source>
</evidence>
<keyword evidence="4" id="KW-1185">Reference proteome</keyword>
<name>A0A9P6I2J0_9PEZI</name>
<dbReference type="Proteomes" id="UP000781932">
    <property type="component" value="Unassembled WGS sequence"/>
</dbReference>
<feature type="binding site" evidence="2">
    <location>
        <position position="261"/>
    </location>
    <ligand>
        <name>a divalent metal cation</name>
        <dbReference type="ChEBI" id="CHEBI:60240"/>
        <label>1</label>
    </ligand>
</feature>
<keyword evidence="2" id="KW-0479">Metal-binding</keyword>